<name>A0AAW1TBX9_9CHLO</name>
<evidence type="ECO:0000259" key="1">
    <source>
        <dbReference type="PROSITE" id="PS51192"/>
    </source>
</evidence>
<dbReference type="SMART" id="SM00487">
    <property type="entry name" value="DEXDc"/>
    <property type="match status" value="1"/>
</dbReference>
<dbReference type="AlphaFoldDB" id="A0AAW1TBX9"/>
<comment type="caution">
    <text evidence="2">The sequence shown here is derived from an EMBL/GenBank/DDBJ whole genome shotgun (WGS) entry which is preliminary data.</text>
</comment>
<dbReference type="EMBL" id="JALJOV010000208">
    <property type="protein sequence ID" value="KAK9865889.1"/>
    <property type="molecule type" value="Genomic_DNA"/>
</dbReference>
<dbReference type="GO" id="GO:0005737">
    <property type="term" value="C:cytoplasm"/>
    <property type="evidence" value="ECO:0007669"/>
    <property type="project" value="TreeGrafter"/>
</dbReference>
<dbReference type="PROSITE" id="PS51192">
    <property type="entry name" value="HELICASE_ATP_BIND_1"/>
    <property type="match status" value="1"/>
</dbReference>
<evidence type="ECO:0000313" key="2">
    <source>
        <dbReference type="EMBL" id="KAK9865889.1"/>
    </source>
</evidence>
<feature type="domain" description="Helicase ATP-binding" evidence="1">
    <location>
        <begin position="26"/>
        <end position="203"/>
    </location>
</feature>
<organism evidence="2 3">
    <name type="scientific">Apatococcus fuscideae</name>
    <dbReference type="NCBI Taxonomy" id="2026836"/>
    <lineage>
        <taxon>Eukaryota</taxon>
        <taxon>Viridiplantae</taxon>
        <taxon>Chlorophyta</taxon>
        <taxon>core chlorophytes</taxon>
        <taxon>Trebouxiophyceae</taxon>
        <taxon>Chlorellales</taxon>
        <taxon>Chlorellaceae</taxon>
        <taxon>Apatococcus</taxon>
    </lineage>
</organism>
<dbReference type="InterPro" id="IPR011545">
    <property type="entry name" value="DEAD/DEAH_box_helicase_dom"/>
</dbReference>
<dbReference type="InterPro" id="IPR051363">
    <property type="entry name" value="RLR_Helicase"/>
</dbReference>
<dbReference type="Gene3D" id="3.40.50.300">
    <property type="entry name" value="P-loop containing nucleotide triphosphate hydrolases"/>
    <property type="match status" value="1"/>
</dbReference>
<protein>
    <recommendedName>
        <fullName evidence="1">Helicase ATP-binding domain-containing protein</fullName>
    </recommendedName>
</protein>
<accession>A0AAW1TBX9</accession>
<evidence type="ECO:0000313" key="3">
    <source>
        <dbReference type="Proteomes" id="UP001485043"/>
    </source>
</evidence>
<reference evidence="2 3" key="1">
    <citation type="journal article" date="2024" name="Nat. Commun.">
        <title>Phylogenomics reveals the evolutionary origins of lichenization in chlorophyte algae.</title>
        <authorList>
            <person name="Puginier C."/>
            <person name="Libourel C."/>
            <person name="Otte J."/>
            <person name="Skaloud P."/>
            <person name="Haon M."/>
            <person name="Grisel S."/>
            <person name="Petersen M."/>
            <person name="Berrin J.G."/>
            <person name="Delaux P.M."/>
            <person name="Dal Grande F."/>
            <person name="Keller J."/>
        </authorList>
    </citation>
    <scope>NUCLEOTIDE SEQUENCE [LARGE SCALE GENOMIC DNA]</scope>
    <source>
        <strain evidence="2 3">SAG 2523</strain>
    </source>
</reference>
<gene>
    <name evidence="2" type="ORF">WJX84_003096</name>
</gene>
<dbReference type="SUPFAM" id="SSF52540">
    <property type="entry name" value="P-loop containing nucleoside triphosphate hydrolases"/>
    <property type="match status" value="1"/>
</dbReference>
<sequence>MLASKAKEPPSDPVNLLQPRQYQHELFQEARSRNVVVYLDTGSGKTLISVLLIKEKAHELQQSDKKVTVFLAPRVSLVHQQADVVRKHLDLRIGTYFGEMNVDCWNKVQWLKEWNSKDVMIMTPQILLDILRHGFVKLGEINLLIFDEAHHCVKKNPYNCIMSEFYHDARFKGSRPHILGMTASPVNVKNMNSMLQLQGTMKVLEQNLDSKVLSITDREELDRYAPMPKLHVEKYSRASQEAAAMVASGLDLELLKGHHVNPAALQRFLV</sequence>
<proteinExistence type="predicted"/>
<dbReference type="Pfam" id="PF00270">
    <property type="entry name" value="DEAD"/>
    <property type="match status" value="1"/>
</dbReference>
<dbReference type="InterPro" id="IPR014001">
    <property type="entry name" value="Helicase_ATP-bd"/>
</dbReference>
<keyword evidence="3" id="KW-1185">Reference proteome</keyword>
<dbReference type="InterPro" id="IPR027417">
    <property type="entry name" value="P-loop_NTPase"/>
</dbReference>
<dbReference type="PANTHER" id="PTHR14074:SF16">
    <property type="entry name" value="ANTIVIRAL INNATE IMMUNE RESPONSE RECEPTOR RIG-I"/>
    <property type="match status" value="1"/>
</dbReference>
<dbReference type="Proteomes" id="UP001485043">
    <property type="component" value="Unassembled WGS sequence"/>
</dbReference>
<dbReference type="CDD" id="cd18034">
    <property type="entry name" value="DEXHc_dicer"/>
    <property type="match status" value="1"/>
</dbReference>
<dbReference type="FunFam" id="3.40.50.300:FF:000705">
    <property type="entry name" value="Endoribonuclease dicer-like protein"/>
    <property type="match status" value="1"/>
</dbReference>
<dbReference type="GO" id="GO:0005524">
    <property type="term" value="F:ATP binding"/>
    <property type="evidence" value="ECO:0007669"/>
    <property type="project" value="InterPro"/>
</dbReference>
<dbReference type="GO" id="GO:0003676">
    <property type="term" value="F:nucleic acid binding"/>
    <property type="evidence" value="ECO:0007669"/>
    <property type="project" value="InterPro"/>
</dbReference>
<dbReference type="PANTHER" id="PTHR14074">
    <property type="entry name" value="HELICASE WITH DEATH DOMAIN-RELATED"/>
    <property type="match status" value="1"/>
</dbReference>